<evidence type="ECO:0000313" key="2">
    <source>
        <dbReference type="Proteomes" id="UP000220605"/>
    </source>
</evidence>
<name>A0A564ZXI2_PLAVI</name>
<dbReference type="AlphaFoldDB" id="A0A564ZXI2"/>
<protein>
    <submittedName>
        <fullName evidence="1">VIR protein</fullName>
    </submittedName>
</protein>
<gene>
    <name evidence="1" type="ORF">PVP01_1001100</name>
</gene>
<accession>A0A564ZXI2</accession>
<dbReference type="OrthoDB" id="383311at2759"/>
<dbReference type="EMBL" id="LT635621">
    <property type="protein sequence ID" value="VUZ96305.1"/>
    <property type="molecule type" value="Genomic_DNA"/>
</dbReference>
<sequence length="335" mass="39259">MSEISMNIEKWKSEYPFLENVWKMYEDFEKIASDDEYASMFYWSTCRNILRTKIGYYPKYNEFCMKLLRNLGAYSKDPKIYKPNSVRCKNLYNWLYYWIMKHNIPDDIISIIFQESKDAVGAEQNEKMCSYNKYSEFLDKPEEMLKINLFDDNINNIKVILMDDEHKDNCSCRKYIYDCVRMYNKMNTKYCSTEQNRENIYKITCSQLKLFKDTYERYLTTTLDLINKIPPLDNHPDEQYVNCSSSKSDKQLAAVKNEQGSSSTLPTAIGTMAGVSSLLAFLYKFTPAGNLLHSGLRGNIGSIKNTMYPDDANALTFDRLEHSDYNSYNIGYEAV</sequence>
<proteinExistence type="predicted"/>
<dbReference type="VEuPathDB" id="PlasmoDB:PVPAM_000034200"/>
<dbReference type="Proteomes" id="UP000220605">
    <property type="component" value="Chromosome 10"/>
</dbReference>
<reference evidence="2" key="1">
    <citation type="submission" date="2016-07" db="EMBL/GenBank/DDBJ databases">
        <authorList>
            <consortium name="Pathogen Informatics"/>
        </authorList>
    </citation>
    <scope>NUCLEOTIDE SEQUENCE [LARGE SCALE GENOMIC DNA]</scope>
</reference>
<dbReference type="VEuPathDB" id="PlasmoDB:PVP01_1001100"/>
<dbReference type="VEuPathDB" id="PlasmoDB:PVW1_100010600"/>
<evidence type="ECO:0000313" key="1">
    <source>
        <dbReference type="EMBL" id="VUZ96305.1"/>
    </source>
</evidence>
<organism evidence="1 2">
    <name type="scientific">Plasmodium vivax</name>
    <name type="common">malaria parasite P. vivax</name>
    <dbReference type="NCBI Taxonomy" id="5855"/>
    <lineage>
        <taxon>Eukaryota</taxon>
        <taxon>Sar</taxon>
        <taxon>Alveolata</taxon>
        <taxon>Apicomplexa</taxon>
        <taxon>Aconoidasida</taxon>
        <taxon>Haemosporida</taxon>
        <taxon>Plasmodiidae</taxon>
        <taxon>Plasmodium</taxon>
        <taxon>Plasmodium (Plasmodium)</taxon>
    </lineage>
</organism>